<dbReference type="Proteomes" id="UP000092665">
    <property type="component" value="Unassembled WGS sequence"/>
</dbReference>
<evidence type="ECO:0000313" key="1">
    <source>
        <dbReference type="EMBL" id="OCA54791.1"/>
    </source>
</evidence>
<accession>A0A1B8YI36</accession>
<comment type="caution">
    <text evidence="1">The sequence shown here is derived from an EMBL/GenBank/DDBJ whole genome shotgun (WGS) entry which is preliminary data.</text>
</comment>
<evidence type="ECO:0000313" key="2">
    <source>
        <dbReference type="Proteomes" id="UP000092665"/>
    </source>
</evidence>
<protein>
    <submittedName>
        <fullName evidence="1">Uncharacterized protein</fullName>
    </submittedName>
</protein>
<reference evidence="2" key="1">
    <citation type="submission" date="2015-11" db="EMBL/GenBank/DDBJ databases">
        <authorList>
            <person name="Tobias N.J."/>
            <person name="Mishra B."/>
            <person name="Gupta D.K."/>
            <person name="Thines M."/>
            <person name="Stinear T.P."/>
            <person name="Bode H.B."/>
        </authorList>
    </citation>
    <scope>NUCLEOTIDE SEQUENCE [LARGE SCALE GENOMIC DNA]</scope>
    <source>
        <strain evidence="2">PB45.5</strain>
    </source>
</reference>
<gene>
    <name evidence="1" type="ORF">Phpb_02139</name>
</gene>
<keyword evidence="2" id="KW-1185">Reference proteome</keyword>
<dbReference type="AlphaFoldDB" id="A0A1B8YI36"/>
<sequence>MNQLDLLIFNTEPGKLPALTVNEVLDNSLSQVPIYPFFILPFTAVANGLPPSNAV</sequence>
<proteinExistence type="predicted"/>
<name>A0A1B8YI36_9GAMM</name>
<dbReference type="EMBL" id="LOIC01000061">
    <property type="protein sequence ID" value="OCA54791.1"/>
    <property type="molecule type" value="Genomic_DNA"/>
</dbReference>
<organism evidence="1 2">
    <name type="scientific">Photorhabdus namnaonensis</name>
    <dbReference type="NCBI Taxonomy" id="1851568"/>
    <lineage>
        <taxon>Bacteria</taxon>
        <taxon>Pseudomonadati</taxon>
        <taxon>Pseudomonadota</taxon>
        <taxon>Gammaproteobacteria</taxon>
        <taxon>Enterobacterales</taxon>
        <taxon>Morganellaceae</taxon>
        <taxon>Photorhabdus</taxon>
    </lineage>
</organism>